<proteinExistence type="predicted"/>
<evidence type="ECO:0000313" key="3">
    <source>
        <dbReference type="Proteomes" id="UP000004508"/>
    </source>
</evidence>
<evidence type="ECO:0000256" key="1">
    <source>
        <dbReference type="SAM" id="MobiDB-lite"/>
    </source>
</evidence>
<organism evidence="2 3">
    <name type="scientific">Ktedonobacter racemifer DSM 44963</name>
    <dbReference type="NCBI Taxonomy" id="485913"/>
    <lineage>
        <taxon>Bacteria</taxon>
        <taxon>Bacillati</taxon>
        <taxon>Chloroflexota</taxon>
        <taxon>Ktedonobacteria</taxon>
        <taxon>Ktedonobacterales</taxon>
        <taxon>Ktedonobacteraceae</taxon>
        <taxon>Ktedonobacter</taxon>
    </lineage>
</organism>
<sequence length="85" mass="9327">MPRTSFQQARAQARTHLTPLSRDGACGGLKPKMSETQAVSLTPLPPLASRPLQHITLHWERAFAITHSVFASSEHISHISSAMLQ</sequence>
<protein>
    <submittedName>
        <fullName evidence="2">Uncharacterized protein</fullName>
    </submittedName>
</protein>
<dbReference type="InParanoid" id="D6TCF5"/>
<dbReference type="AlphaFoldDB" id="D6TCF5"/>
<feature type="region of interest" description="Disordered" evidence="1">
    <location>
        <begin position="1"/>
        <end position="31"/>
    </location>
</feature>
<comment type="caution">
    <text evidence="2">The sequence shown here is derived from an EMBL/GenBank/DDBJ whole genome shotgun (WGS) entry which is preliminary data.</text>
</comment>
<feature type="compositionally biased region" description="Polar residues" evidence="1">
    <location>
        <begin position="1"/>
        <end position="10"/>
    </location>
</feature>
<dbReference type="EMBL" id="ADVG01000001">
    <property type="protein sequence ID" value="EFH89972.1"/>
    <property type="molecule type" value="Genomic_DNA"/>
</dbReference>
<keyword evidence="3" id="KW-1185">Reference proteome</keyword>
<accession>D6TCF5</accession>
<name>D6TCF5_KTERA</name>
<gene>
    <name evidence="2" type="ORF">Krac_11563</name>
</gene>
<evidence type="ECO:0000313" key="2">
    <source>
        <dbReference type="EMBL" id="EFH89972.1"/>
    </source>
</evidence>
<dbReference type="Proteomes" id="UP000004508">
    <property type="component" value="Unassembled WGS sequence"/>
</dbReference>
<reference evidence="2 3" key="1">
    <citation type="journal article" date="2011" name="Stand. Genomic Sci.">
        <title>Non-contiguous finished genome sequence and contextual data of the filamentous soil bacterium Ktedonobacter racemifer type strain (SOSP1-21).</title>
        <authorList>
            <person name="Chang Y.J."/>
            <person name="Land M."/>
            <person name="Hauser L."/>
            <person name="Chertkov O."/>
            <person name="Del Rio T.G."/>
            <person name="Nolan M."/>
            <person name="Copeland A."/>
            <person name="Tice H."/>
            <person name="Cheng J.F."/>
            <person name="Lucas S."/>
            <person name="Han C."/>
            <person name="Goodwin L."/>
            <person name="Pitluck S."/>
            <person name="Ivanova N."/>
            <person name="Ovchinikova G."/>
            <person name="Pati A."/>
            <person name="Chen A."/>
            <person name="Palaniappan K."/>
            <person name="Mavromatis K."/>
            <person name="Liolios K."/>
            <person name="Brettin T."/>
            <person name="Fiebig A."/>
            <person name="Rohde M."/>
            <person name="Abt B."/>
            <person name="Goker M."/>
            <person name="Detter J.C."/>
            <person name="Woyke T."/>
            <person name="Bristow J."/>
            <person name="Eisen J.A."/>
            <person name="Markowitz V."/>
            <person name="Hugenholtz P."/>
            <person name="Kyrpides N.C."/>
            <person name="Klenk H.P."/>
            <person name="Lapidus A."/>
        </authorList>
    </citation>
    <scope>NUCLEOTIDE SEQUENCE [LARGE SCALE GENOMIC DNA]</scope>
    <source>
        <strain evidence="3">DSM 44963</strain>
    </source>
</reference>